<protein>
    <recommendedName>
        <fullName evidence="5">HTH araC/xylS-type domain-containing protein</fullName>
    </recommendedName>
</protein>
<accession>G6EB84</accession>
<sequence>MHRFLARFSPSEMQVMRSEPTAYSPTLSVDVIRFIAGEAASLTFTCPRYDHPADCVKVIVQTLGSCTLKSRMSEVTIGPSEWTLHDFSRELEVNHTPDSEQVLLLFPADFFFRKQTLAAGADLVRMGGEPGVARLAGGFVRLLQRDWGALNFADQTDLIENAAQLIQLALSEQAAARQVETMQETLRERIKAYIARNLRDNQLSIEKIADALGCTKRYLHKVFQDDEQTINAYIWDLRLRHCVDELCDPNKGDVSITQIAFSWGFNNSAHFSRMFRERHGMSARLFRQMSLSPKSPPAGHSVLLGDTGSSGAP</sequence>
<dbReference type="PATRIC" id="fig|1088721.3.peg.1585"/>
<evidence type="ECO:0000256" key="2">
    <source>
        <dbReference type="ARBA" id="ARBA00023125"/>
    </source>
</evidence>
<evidence type="ECO:0000256" key="3">
    <source>
        <dbReference type="ARBA" id="ARBA00023163"/>
    </source>
</evidence>
<dbReference type="SUPFAM" id="SSF46689">
    <property type="entry name" value="Homeodomain-like"/>
    <property type="match status" value="1"/>
</dbReference>
<evidence type="ECO:0000313" key="7">
    <source>
        <dbReference type="Proteomes" id="UP000004030"/>
    </source>
</evidence>
<dbReference type="InterPro" id="IPR009057">
    <property type="entry name" value="Homeodomain-like_sf"/>
</dbReference>
<keyword evidence="3" id="KW-0804">Transcription</keyword>
<evidence type="ECO:0000313" key="6">
    <source>
        <dbReference type="EMBL" id="EHJ61443.1"/>
    </source>
</evidence>
<dbReference type="EMBL" id="AGFM01000019">
    <property type="protein sequence ID" value="EHJ61443.1"/>
    <property type="molecule type" value="Genomic_DNA"/>
</dbReference>
<organism evidence="6 7">
    <name type="scientific">Novosphingobium pentaromativorans US6-1</name>
    <dbReference type="NCBI Taxonomy" id="1088721"/>
    <lineage>
        <taxon>Bacteria</taxon>
        <taxon>Pseudomonadati</taxon>
        <taxon>Pseudomonadota</taxon>
        <taxon>Alphaproteobacteria</taxon>
        <taxon>Sphingomonadales</taxon>
        <taxon>Sphingomonadaceae</taxon>
        <taxon>Novosphingobium</taxon>
    </lineage>
</organism>
<dbReference type="PANTHER" id="PTHR43280:SF2">
    <property type="entry name" value="HTH-TYPE TRANSCRIPTIONAL REGULATOR EXSA"/>
    <property type="match status" value="1"/>
</dbReference>
<proteinExistence type="predicted"/>
<dbReference type="Pfam" id="PF14525">
    <property type="entry name" value="AraC_binding_2"/>
    <property type="match status" value="1"/>
</dbReference>
<dbReference type="Gene3D" id="1.10.10.60">
    <property type="entry name" value="Homeodomain-like"/>
    <property type="match status" value="1"/>
</dbReference>
<dbReference type="SMART" id="SM00342">
    <property type="entry name" value="HTH_ARAC"/>
    <property type="match status" value="1"/>
</dbReference>
<dbReference type="GO" id="GO:0043565">
    <property type="term" value="F:sequence-specific DNA binding"/>
    <property type="evidence" value="ECO:0007669"/>
    <property type="project" value="InterPro"/>
</dbReference>
<dbReference type="AlphaFoldDB" id="G6EB84"/>
<evidence type="ECO:0000259" key="5">
    <source>
        <dbReference type="PROSITE" id="PS01124"/>
    </source>
</evidence>
<reference evidence="6 7" key="1">
    <citation type="journal article" date="2012" name="J. Bacteriol.">
        <title>Genome sequence of benzo(a)pyrene-degrading bacterium Novosphingobium pentaromativorans US6-1.</title>
        <authorList>
            <person name="Luo Y.R."/>
            <person name="Kang S.G."/>
            <person name="Kim S.J."/>
            <person name="Kim M.R."/>
            <person name="Li N."/>
            <person name="Lee J.H."/>
            <person name="Kwon K.K."/>
        </authorList>
    </citation>
    <scope>NUCLEOTIDE SEQUENCE [LARGE SCALE GENOMIC DNA]</scope>
    <source>
        <strain evidence="6 7">US6-1</strain>
    </source>
</reference>
<dbReference type="PROSITE" id="PS01124">
    <property type="entry name" value="HTH_ARAC_FAMILY_2"/>
    <property type="match status" value="1"/>
</dbReference>
<feature type="domain" description="HTH araC/xylS-type" evidence="5">
    <location>
        <begin position="188"/>
        <end position="289"/>
    </location>
</feature>
<keyword evidence="2" id="KW-0238">DNA-binding</keyword>
<dbReference type="GO" id="GO:0003700">
    <property type="term" value="F:DNA-binding transcription factor activity"/>
    <property type="evidence" value="ECO:0007669"/>
    <property type="project" value="InterPro"/>
</dbReference>
<feature type="region of interest" description="Disordered" evidence="4">
    <location>
        <begin position="291"/>
        <end position="313"/>
    </location>
</feature>
<comment type="caution">
    <text evidence="6">The sequence shown here is derived from an EMBL/GenBank/DDBJ whole genome shotgun (WGS) entry which is preliminary data.</text>
</comment>
<dbReference type="InterPro" id="IPR018060">
    <property type="entry name" value="HTH_AraC"/>
</dbReference>
<gene>
    <name evidence="6" type="ORF">NSU_1605</name>
</gene>
<evidence type="ECO:0000256" key="1">
    <source>
        <dbReference type="ARBA" id="ARBA00023015"/>
    </source>
</evidence>
<keyword evidence="7" id="KW-1185">Reference proteome</keyword>
<keyword evidence="1" id="KW-0805">Transcription regulation</keyword>
<dbReference type="InterPro" id="IPR035418">
    <property type="entry name" value="AraC-bd_2"/>
</dbReference>
<dbReference type="eggNOG" id="COG2207">
    <property type="taxonomic scope" value="Bacteria"/>
</dbReference>
<evidence type="ECO:0000256" key="4">
    <source>
        <dbReference type="SAM" id="MobiDB-lite"/>
    </source>
</evidence>
<dbReference type="PANTHER" id="PTHR43280">
    <property type="entry name" value="ARAC-FAMILY TRANSCRIPTIONAL REGULATOR"/>
    <property type="match status" value="1"/>
</dbReference>
<dbReference type="Pfam" id="PF12833">
    <property type="entry name" value="HTH_18"/>
    <property type="match status" value="1"/>
</dbReference>
<dbReference type="Proteomes" id="UP000004030">
    <property type="component" value="Unassembled WGS sequence"/>
</dbReference>
<name>G6EB84_9SPHN</name>